<dbReference type="InterPro" id="IPR023703">
    <property type="entry name" value="MltF"/>
</dbReference>
<comment type="function">
    <text evidence="8">Murein-degrading enzyme that degrades murein glycan strands and insoluble, high-molecular weight murein sacculi, with the concomitant formation of a 1,6-anhydromuramoyl product. Lytic transglycosylases (LTs) play an integral role in the metabolism of the peptidoglycan (PG) sacculus. Their lytic action creates space within the PG sacculus to allow for its expansion as well as for the insertion of various structures such as secretion systems and flagella.</text>
</comment>
<dbReference type="Pfam" id="PF01464">
    <property type="entry name" value="SLT"/>
    <property type="match status" value="1"/>
</dbReference>
<dbReference type="SMART" id="SM00062">
    <property type="entry name" value="PBPb"/>
    <property type="match status" value="1"/>
</dbReference>
<dbReference type="EC" id="4.2.2.n1" evidence="8"/>
<dbReference type="CDD" id="cd01009">
    <property type="entry name" value="PBP2_YfhD_N"/>
    <property type="match status" value="1"/>
</dbReference>
<dbReference type="Gene3D" id="3.40.190.10">
    <property type="entry name" value="Periplasmic binding protein-like II"/>
    <property type="match status" value="2"/>
</dbReference>
<dbReference type="GO" id="GO:0009279">
    <property type="term" value="C:cell outer membrane"/>
    <property type="evidence" value="ECO:0007669"/>
    <property type="project" value="UniProtKB-SubCell"/>
</dbReference>
<dbReference type="Proteomes" id="UP000223759">
    <property type="component" value="Unassembled WGS sequence"/>
</dbReference>
<comment type="caution">
    <text evidence="8">Lacks conserved residue(s) required for the propagation of feature annotation.</text>
</comment>
<comment type="subcellular location">
    <subcellularLocation>
        <location evidence="8">Cell outer membrane</location>
        <topology evidence="8">Peripheral membrane protein</topology>
    </subcellularLocation>
    <text evidence="8">Attached to the inner leaflet of the outer membrane.</text>
</comment>
<feature type="region of interest" description="LT domain" evidence="8">
    <location>
        <begin position="272"/>
        <end position="481"/>
    </location>
</feature>
<dbReference type="GO" id="GO:0009253">
    <property type="term" value="P:peptidoglycan catabolic process"/>
    <property type="evidence" value="ECO:0007669"/>
    <property type="project" value="TreeGrafter"/>
</dbReference>
<reference evidence="10 11" key="1">
    <citation type="submission" date="2017-01" db="EMBL/GenBank/DDBJ databases">
        <authorList>
            <person name="Mah S.A."/>
            <person name="Swanson W.J."/>
            <person name="Moy G.W."/>
            <person name="Vacquier V.D."/>
        </authorList>
    </citation>
    <scope>NUCLEOTIDE SEQUENCE [LARGE SCALE GENOMIC DNA]</scope>
    <source>
        <strain evidence="10 11">M9</strain>
    </source>
</reference>
<evidence type="ECO:0000256" key="6">
    <source>
        <dbReference type="ARBA" id="ARBA00023239"/>
    </source>
</evidence>
<evidence type="ECO:0000256" key="5">
    <source>
        <dbReference type="ARBA" id="ARBA00023237"/>
    </source>
</evidence>
<feature type="domain" description="Solute-binding protein family 3/N-terminal" evidence="9">
    <location>
        <begin position="46"/>
        <end position="271"/>
    </location>
</feature>
<comment type="domain">
    <text evidence="8">The N-terminal domain does not have lytic activity and probably modulates enzymatic activity. The C-terminal domain is the catalytic active domain.</text>
</comment>
<dbReference type="PROSITE" id="PS00922">
    <property type="entry name" value="TRANSGLYCOSYLASE"/>
    <property type="match status" value="1"/>
</dbReference>
<evidence type="ECO:0000256" key="7">
    <source>
        <dbReference type="ARBA" id="ARBA00023316"/>
    </source>
</evidence>
<dbReference type="InterPro" id="IPR001638">
    <property type="entry name" value="Solute-binding_3/MltF_N"/>
</dbReference>
<gene>
    <name evidence="8" type="primary">mltF</name>
    <name evidence="10" type="ORF">SAMN05216526_0460</name>
</gene>
<evidence type="ECO:0000256" key="2">
    <source>
        <dbReference type="ARBA" id="ARBA00010333"/>
    </source>
</evidence>
<protein>
    <recommendedName>
        <fullName evidence="8">Membrane-bound lytic murein transglycosylase F</fullName>
        <ecNumber evidence="8">4.2.2.n1</ecNumber>
    </recommendedName>
    <alternativeName>
        <fullName evidence="8">Murein lyase F</fullName>
    </alternativeName>
</protein>
<dbReference type="PANTHER" id="PTHR35936">
    <property type="entry name" value="MEMBRANE-BOUND LYTIC MUREIN TRANSGLYCOSYLASE F"/>
    <property type="match status" value="1"/>
</dbReference>
<evidence type="ECO:0000256" key="8">
    <source>
        <dbReference type="HAMAP-Rule" id="MF_02016"/>
    </source>
</evidence>
<accession>A0A1R3VN83</accession>
<dbReference type="HAMAP" id="MF_02016">
    <property type="entry name" value="MltF"/>
    <property type="match status" value="1"/>
</dbReference>
<dbReference type="SUPFAM" id="SSF53955">
    <property type="entry name" value="Lysozyme-like"/>
    <property type="match status" value="1"/>
</dbReference>
<comment type="similarity">
    <text evidence="2">Belongs to the bacterial solute-binding protein 3 family.</text>
</comment>
<dbReference type="NCBIfam" id="NF008112">
    <property type="entry name" value="PRK10859.1"/>
    <property type="match status" value="1"/>
</dbReference>
<keyword evidence="6 8" id="KW-0456">Lyase</keyword>
<evidence type="ECO:0000313" key="11">
    <source>
        <dbReference type="Proteomes" id="UP000223759"/>
    </source>
</evidence>
<dbReference type="InterPro" id="IPR023346">
    <property type="entry name" value="Lysozyme-like_dom_sf"/>
</dbReference>
<proteinExistence type="inferred from homology"/>
<dbReference type="AlphaFoldDB" id="A0A1R3VN83"/>
<comment type="similarity">
    <text evidence="8">In the N-terminal section; belongs to the bacterial solute-binding protein 3 family.</text>
</comment>
<evidence type="ECO:0000313" key="10">
    <source>
        <dbReference type="EMBL" id="SIT66046.1"/>
    </source>
</evidence>
<dbReference type="InterPro" id="IPR000189">
    <property type="entry name" value="Transglyc_AS"/>
</dbReference>
<keyword evidence="11" id="KW-1185">Reference proteome</keyword>
<dbReference type="GO" id="GO:0071555">
    <property type="term" value="P:cell wall organization"/>
    <property type="evidence" value="ECO:0007669"/>
    <property type="project" value="UniProtKB-KW"/>
</dbReference>
<organism evidence="10 11">
    <name type="scientific">Ectothiorhodosinus mongolicus</name>
    <dbReference type="NCBI Taxonomy" id="233100"/>
    <lineage>
        <taxon>Bacteria</taxon>
        <taxon>Pseudomonadati</taxon>
        <taxon>Pseudomonadota</taxon>
        <taxon>Gammaproteobacteria</taxon>
        <taxon>Chromatiales</taxon>
        <taxon>Ectothiorhodospiraceae</taxon>
        <taxon>Ectothiorhodosinus</taxon>
    </lineage>
</organism>
<evidence type="ECO:0000259" key="9">
    <source>
        <dbReference type="SMART" id="SM00062"/>
    </source>
</evidence>
<evidence type="ECO:0000256" key="3">
    <source>
        <dbReference type="ARBA" id="ARBA00022729"/>
    </source>
</evidence>
<dbReference type="Gene3D" id="1.10.530.10">
    <property type="match status" value="1"/>
</dbReference>
<dbReference type="PANTHER" id="PTHR35936:SF32">
    <property type="entry name" value="MEMBRANE-BOUND LYTIC MUREIN TRANSGLYCOSYLASE F"/>
    <property type="match status" value="1"/>
</dbReference>
<comment type="similarity">
    <text evidence="8">In the C-terminal section; belongs to the transglycosylase Slt family.</text>
</comment>
<evidence type="ECO:0000256" key="1">
    <source>
        <dbReference type="ARBA" id="ARBA00007734"/>
    </source>
</evidence>
<comment type="similarity">
    <text evidence="1">Belongs to the transglycosylase Slt family.</text>
</comment>
<dbReference type="InterPro" id="IPR008258">
    <property type="entry name" value="Transglycosylase_SLT_dom_1"/>
</dbReference>
<dbReference type="GO" id="GO:0008933">
    <property type="term" value="F:peptidoglycan lytic transglycosylase activity"/>
    <property type="evidence" value="ECO:0007669"/>
    <property type="project" value="UniProtKB-UniRule"/>
</dbReference>
<name>A0A1R3VN83_9GAMM</name>
<comment type="catalytic activity">
    <reaction evidence="8">
        <text>Exolytic cleavage of the (1-&gt;4)-beta-glycosidic linkage between N-acetylmuramic acid (MurNAc) and N-acetylglucosamine (GlcNAc) residues in peptidoglycan, from either the reducing or the non-reducing ends of the peptidoglycan chains, with concomitant formation of a 1,6-anhydrobond in the MurNAc residue.</text>
        <dbReference type="EC" id="4.2.2.n1"/>
    </reaction>
</comment>
<dbReference type="CDD" id="cd13403">
    <property type="entry name" value="MLTF-like"/>
    <property type="match status" value="1"/>
</dbReference>
<keyword evidence="3 8" id="KW-0732">Signal</keyword>
<dbReference type="OrthoDB" id="9815002at2"/>
<dbReference type="STRING" id="233100.SAMN05216526_0460"/>
<keyword evidence="5 8" id="KW-0998">Cell outer membrane</keyword>
<dbReference type="GO" id="GO:0016998">
    <property type="term" value="P:cell wall macromolecule catabolic process"/>
    <property type="evidence" value="ECO:0007669"/>
    <property type="project" value="UniProtKB-UniRule"/>
</dbReference>
<keyword evidence="4 8" id="KW-0472">Membrane</keyword>
<dbReference type="SUPFAM" id="SSF53850">
    <property type="entry name" value="Periplasmic binding protein-like II"/>
    <property type="match status" value="1"/>
</dbReference>
<evidence type="ECO:0000256" key="4">
    <source>
        <dbReference type="ARBA" id="ARBA00023136"/>
    </source>
</evidence>
<dbReference type="Pfam" id="PF00497">
    <property type="entry name" value="SBP_bac_3"/>
    <property type="match status" value="1"/>
</dbReference>
<feature type="active site" evidence="8">
    <location>
        <position position="318"/>
    </location>
</feature>
<dbReference type="EMBL" id="FTPK01000001">
    <property type="protein sequence ID" value="SIT66046.1"/>
    <property type="molecule type" value="Genomic_DNA"/>
</dbReference>
<keyword evidence="7 8" id="KW-0961">Cell wall biogenesis/degradation</keyword>
<sequence>MRIPHPHLTRLQRAEVIALVLLVVVTLLFVTANPGNTLQQAQNRGELVVAMRIGNTTYLPSPEGATGFEYEMAKAFADWLDVDLKIVVPGRFDAILNRTARGKVHLAAAGITITPEREAYLRFGPSYLQITEQLIHRPSETGRIRTIEDLADRQIVVVSGTAHIETLRLLQEMHPFITWEEIPRADPEELLRRVWEGNIEATIVDSIELSATQRFYPGLRAALDLTEPKSLAWAFPKTTDLSLFNEAEAFFVYLKSTGLLEQMLERYFGHLDVIDQAGMIRFLREARESLPTFEPLFREAARQYDLDWRLLAAISYQESHWNPNAVSRTGVRGLMMLTLATAGELGVEDRLDPRASVFGGTQYLINLRDRLPERIQEPDRTWMALAAYNIGMGHLHDARAITQRQGKDPDRWLDVMEYLPLLSRPEWHSQTRFGYARGWEPVQYVQNIRAFYDVLNWLAAGGELGRMPSSLQIMDIFPRGL</sequence>